<dbReference type="RefSeq" id="WP_188518003.1">
    <property type="nucleotide sequence ID" value="NZ_BMES01000002.1"/>
</dbReference>
<dbReference type="AlphaFoldDB" id="A0A917I7G9"/>
<organism evidence="1 2">
    <name type="scientific">Alsobacter metallidurans</name>
    <dbReference type="NCBI Taxonomy" id="340221"/>
    <lineage>
        <taxon>Bacteria</taxon>
        <taxon>Pseudomonadati</taxon>
        <taxon>Pseudomonadota</taxon>
        <taxon>Alphaproteobacteria</taxon>
        <taxon>Hyphomicrobiales</taxon>
        <taxon>Alsobacteraceae</taxon>
        <taxon>Alsobacter</taxon>
    </lineage>
</organism>
<accession>A0A917I7G9</accession>
<keyword evidence="2" id="KW-1185">Reference proteome</keyword>
<evidence type="ECO:0000313" key="1">
    <source>
        <dbReference type="EMBL" id="GGH20404.1"/>
    </source>
</evidence>
<reference evidence="1" key="1">
    <citation type="journal article" date="2014" name="Int. J. Syst. Evol. Microbiol.">
        <title>Complete genome sequence of Corynebacterium casei LMG S-19264T (=DSM 44701T), isolated from a smear-ripened cheese.</title>
        <authorList>
            <consortium name="US DOE Joint Genome Institute (JGI-PGF)"/>
            <person name="Walter F."/>
            <person name="Albersmeier A."/>
            <person name="Kalinowski J."/>
            <person name="Ruckert C."/>
        </authorList>
    </citation>
    <scope>NUCLEOTIDE SEQUENCE</scope>
    <source>
        <strain evidence="1">CGMCC 1.12214</strain>
    </source>
</reference>
<reference evidence="1" key="2">
    <citation type="submission" date="2020-09" db="EMBL/GenBank/DDBJ databases">
        <authorList>
            <person name="Sun Q."/>
            <person name="Zhou Y."/>
        </authorList>
    </citation>
    <scope>NUCLEOTIDE SEQUENCE</scope>
    <source>
        <strain evidence="1">CGMCC 1.12214</strain>
    </source>
</reference>
<dbReference type="EMBL" id="BMES01000002">
    <property type="protein sequence ID" value="GGH20404.1"/>
    <property type="molecule type" value="Genomic_DNA"/>
</dbReference>
<evidence type="ECO:0000313" key="2">
    <source>
        <dbReference type="Proteomes" id="UP000603912"/>
    </source>
</evidence>
<comment type="caution">
    <text evidence="1">The sequence shown here is derived from an EMBL/GenBank/DDBJ whole genome shotgun (WGS) entry which is preliminary data.</text>
</comment>
<gene>
    <name evidence="1" type="ORF">GCM10007036_23940</name>
</gene>
<proteinExistence type="predicted"/>
<sequence length="236" mass="26702">MDSRDDLARGSKVEARVEEELRRLLKSRLEGIDIAVCDELAADASRLIKSYQRIAIDRPRETPTTLGRRYRTIAASIRKTRTLLLKDFFYHPDGCDVEDVIFPDSELDLLTTLRKLEKCYVDASKNKHLLEEACNEDYCILPGGQRGPLSGWLWPNLMHVWTIRNLPLKKSDTGSFFEFLSATHEASGLKAPEASTVYAVMDAFRLVPPASFTMLTRQEAVELMNNAMAMSEKEGS</sequence>
<dbReference type="Proteomes" id="UP000603912">
    <property type="component" value="Unassembled WGS sequence"/>
</dbReference>
<name>A0A917I7G9_9HYPH</name>
<protein>
    <submittedName>
        <fullName evidence="1">Uncharacterized protein</fullName>
    </submittedName>
</protein>